<keyword evidence="7 12" id="KW-0831">Ubiquinone biosynthesis</keyword>
<evidence type="ECO:0000256" key="10">
    <source>
        <dbReference type="ARBA" id="ARBA00022989"/>
    </source>
</evidence>
<evidence type="ECO:0000256" key="13">
    <source>
        <dbReference type="NCBIfam" id="TIGR01474"/>
    </source>
</evidence>
<comment type="catalytic activity">
    <reaction evidence="12">
        <text>all-trans-octaprenyl diphosphate + 4-hydroxybenzoate = 4-hydroxy-3-(all-trans-octaprenyl)benzoate + diphosphate</text>
        <dbReference type="Rhea" id="RHEA:27782"/>
        <dbReference type="ChEBI" id="CHEBI:1617"/>
        <dbReference type="ChEBI" id="CHEBI:17879"/>
        <dbReference type="ChEBI" id="CHEBI:33019"/>
        <dbReference type="ChEBI" id="CHEBI:57711"/>
        <dbReference type="EC" id="2.5.1.39"/>
    </reaction>
</comment>
<feature type="transmembrane region" description="Helical" evidence="12">
    <location>
        <begin position="40"/>
        <end position="64"/>
    </location>
</feature>
<dbReference type="AlphaFoldDB" id="I3CEQ8"/>
<protein>
    <recommendedName>
        <fullName evidence="12 13">4-hydroxybenzoate octaprenyltransferase</fullName>
        <ecNumber evidence="12 13">2.5.1.39</ecNumber>
    </recommendedName>
    <alternativeName>
        <fullName evidence="12">4-HB polyprenyltransferase</fullName>
    </alternativeName>
</protein>
<dbReference type="RefSeq" id="WP_002684697.1">
    <property type="nucleotide sequence ID" value="NZ_JH600070.1"/>
</dbReference>
<gene>
    <name evidence="12" type="primary">ubiA</name>
    <name evidence="14" type="ORF">BegalDRAFT_1199</name>
</gene>
<evidence type="ECO:0000313" key="14">
    <source>
        <dbReference type="EMBL" id="EIJ42101.1"/>
    </source>
</evidence>
<dbReference type="EC" id="2.5.1.39" evidence="12 13"/>
<dbReference type="InterPro" id="IPR006370">
    <property type="entry name" value="HB_polyprenyltransferase-like"/>
</dbReference>
<comment type="pathway">
    <text evidence="12">Cofactor biosynthesis; ubiquinone biosynthesis.</text>
</comment>
<keyword evidence="11 12" id="KW-0472">Membrane</keyword>
<evidence type="ECO:0000256" key="6">
    <source>
        <dbReference type="ARBA" id="ARBA00022679"/>
    </source>
</evidence>
<dbReference type="GO" id="GO:0008412">
    <property type="term" value="F:4-hydroxybenzoate polyprenyltransferase activity"/>
    <property type="evidence" value="ECO:0007669"/>
    <property type="project" value="UniProtKB-UniRule"/>
</dbReference>
<keyword evidence="8 12" id="KW-0812">Transmembrane</keyword>
<evidence type="ECO:0000256" key="3">
    <source>
        <dbReference type="ARBA" id="ARBA00005985"/>
    </source>
</evidence>
<dbReference type="GO" id="GO:0005886">
    <property type="term" value="C:plasma membrane"/>
    <property type="evidence" value="ECO:0007669"/>
    <property type="project" value="UniProtKB-SubCell"/>
</dbReference>
<keyword evidence="15" id="KW-1185">Reference proteome</keyword>
<dbReference type="NCBIfam" id="TIGR01474">
    <property type="entry name" value="ubiA_proteo"/>
    <property type="match status" value="1"/>
</dbReference>
<dbReference type="FunFam" id="1.20.120.1780:FF:000001">
    <property type="entry name" value="4-hydroxybenzoate octaprenyltransferase"/>
    <property type="match status" value="1"/>
</dbReference>
<dbReference type="PROSITE" id="PS00943">
    <property type="entry name" value="UBIA"/>
    <property type="match status" value="1"/>
</dbReference>
<reference evidence="14 15" key="1">
    <citation type="submission" date="2011-11" db="EMBL/GenBank/DDBJ databases">
        <title>Improved High-Quality Draft sequence of Beggiatoa alba B18lD.</title>
        <authorList>
            <consortium name="US DOE Joint Genome Institute"/>
            <person name="Lucas S."/>
            <person name="Han J."/>
            <person name="Lapidus A."/>
            <person name="Cheng J.-F."/>
            <person name="Goodwin L."/>
            <person name="Pitluck S."/>
            <person name="Peters L."/>
            <person name="Mikhailova N."/>
            <person name="Held B."/>
            <person name="Detter J.C."/>
            <person name="Han C."/>
            <person name="Tapia R."/>
            <person name="Land M."/>
            <person name="Hauser L."/>
            <person name="Kyrpides N."/>
            <person name="Ivanova N."/>
            <person name="Pagani I."/>
            <person name="Samuel K."/>
            <person name="Teske A."/>
            <person name="Mueller J."/>
            <person name="Woyke T."/>
        </authorList>
    </citation>
    <scope>NUCLEOTIDE SEQUENCE [LARGE SCALE GENOMIC DNA]</scope>
    <source>
        <strain evidence="14 15">B18LD</strain>
    </source>
</reference>
<evidence type="ECO:0000256" key="5">
    <source>
        <dbReference type="ARBA" id="ARBA00022519"/>
    </source>
</evidence>
<comment type="subcellular location">
    <subcellularLocation>
        <location evidence="12">Cell inner membrane</location>
        <topology evidence="12">Multi-pass membrane protein</topology>
    </subcellularLocation>
    <subcellularLocation>
        <location evidence="2">Membrane</location>
        <topology evidence="2">Multi-pass membrane protein</topology>
    </subcellularLocation>
</comment>
<dbReference type="Proteomes" id="UP000005744">
    <property type="component" value="Unassembled WGS sequence"/>
</dbReference>
<keyword evidence="6 12" id="KW-0808">Transferase</keyword>
<evidence type="ECO:0000313" key="15">
    <source>
        <dbReference type="Proteomes" id="UP000005744"/>
    </source>
</evidence>
<accession>I3CEQ8</accession>
<evidence type="ECO:0000256" key="2">
    <source>
        <dbReference type="ARBA" id="ARBA00004141"/>
    </source>
</evidence>
<sequence length="282" mass="32214">MLRLHDYIKLTRLNRPIGIYLLLWATLWAVWIAGEGQPNFWITLIFILGVVLMRSAGCVINDFADREIDRHVQRTRDRPLTAGRVSHKEALILFAVLCLLAFLLVLCLNLKTILLSFGALFFASLYPFTKRYTYLPQVFLGIAFGWGIPMAFTALQNELPFTAWLLFSANLAWTVAYDTQYAMADKADDLKIGVKSSAILFGRWDKVIIALLQSVALLLLIWVGVLHKFNAFFFFGLVIALGLFIYQQILIKDRDPARCFQAFLNNHWAGFAIFFGIFLSYL</sequence>
<feature type="transmembrane region" description="Helical" evidence="12">
    <location>
        <begin position="263"/>
        <end position="281"/>
    </location>
</feature>
<comment type="cofactor">
    <cofactor evidence="1 12">
        <name>Mg(2+)</name>
        <dbReference type="ChEBI" id="CHEBI:18420"/>
    </cofactor>
</comment>
<dbReference type="FunFam" id="1.10.357.140:FF:000002">
    <property type="entry name" value="4-hydroxybenzoate octaprenyltransferase"/>
    <property type="match status" value="1"/>
</dbReference>
<keyword evidence="9 12" id="KW-0460">Magnesium</keyword>
<comment type="function">
    <text evidence="12">Catalyzes the prenylation of para-hydroxybenzoate (PHB) with an all-trans polyprenyl group. Mediates the second step in the final reaction sequence of ubiquinone-8 (UQ-8) biosynthesis, which is the condensation of the polyisoprenoid side chain with PHB, generating the first membrane-bound Q intermediate 3-octaprenyl-4-hydroxybenzoate.</text>
</comment>
<dbReference type="GO" id="GO:0006744">
    <property type="term" value="P:ubiquinone biosynthetic process"/>
    <property type="evidence" value="ECO:0007669"/>
    <property type="project" value="UniProtKB-UniRule"/>
</dbReference>
<keyword evidence="10 12" id="KW-1133">Transmembrane helix</keyword>
<comment type="similarity">
    <text evidence="3 12">Belongs to the UbiA prenyltransferase family.</text>
</comment>
<feature type="transmembrane region" description="Helical" evidence="12">
    <location>
        <begin position="85"/>
        <end position="106"/>
    </location>
</feature>
<evidence type="ECO:0000256" key="7">
    <source>
        <dbReference type="ARBA" id="ARBA00022688"/>
    </source>
</evidence>
<dbReference type="UniPathway" id="UPA00232"/>
<dbReference type="Gene3D" id="1.20.120.1780">
    <property type="entry name" value="UbiA prenyltransferase"/>
    <property type="match status" value="1"/>
</dbReference>
<evidence type="ECO:0000256" key="11">
    <source>
        <dbReference type="ARBA" id="ARBA00023136"/>
    </source>
</evidence>
<evidence type="ECO:0000256" key="1">
    <source>
        <dbReference type="ARBA" id="ARBA00001946"/>
    </source>
</evidence>
<feature type="transmembrane region" description="Helical" evidence="12">
    <location>
        <begin position="231"/>
        <end position="251"/>
    </location>
</feature>
<dbReference type="CDD" id="cd13959">
    <property type="entry name" value="PT_UbiA_COQ2"/>
    <property type="match status" value="1"/>
</dbReference>
<dbReference type="HAMAP" id="MF_01635">
    <property type="entry name" value="UbiA"/>
    <property type="match status" value="1"/>
</dbReference>
<dbReference type="Gene3D" id="1.10.357.140">
    <property type="entry name" value="UbiA prenyltransferase"/>
    <property type="match status" value="1"/>
</dbReference>
<dbReference type="STRING" id="395493.BegalDRAFT_1199"/>
<evidence type="ECO:0000256" key="8">
    <source>
        <dbReference type="ARBA" id="ARBA00022692"/>
    </source>
</evidence>
<dbReference type="InterPro" id="IPR000537">
    <property type="entry name" value="UbiA_prenyltransferase"/>
</dbReference>
<feature type="transmembrane region" description="Helical" evidence="12">
    <location>
        <begin position="17"/>
        <end position="34"/>
    </location>
</feature>
<evidence type="ECO:0000256" key="4">
    <source>
        <dbReference type="ARBA" id="ARBA00022475"/>
    </source>
</evidence>
<dbReference type="PANTHER" id="PTHR11048:SF28">
    <property type="entry name" value="4-HYDROXYBENZOATE POLYPRENYLTRANSFERASE, MITOCHONDRIAL"/>
    <property type="match status" value="1"/>
</dbReference>
<dbReference type="InterPro" id="IPR030470">
    <property type="entry name" value="UbiA_prenylTrfase_CS"/>
</dbReference>
<feature type="transmembrane region" description="Helical" evidence="12">
    <location>
        <begin position="135"/>
        <end position="155"/>
    </location>
</feature>
<dbReference type="eggNOG" id="COG0382">
    <property type="taxonomic scope" value="Bacteria"/>
</dbReference>
<evidence type="ECO:0000256" key="12">
    <source>
        <dbReference type="HAMAP-Rule" id="MF_01635"/>
    </source>
</evidence>
<keyword evidence="4 12" id="KW-1003">Cell membrane</keyword>
<evidence type="ECO:0000256" key="9">
    <source>
        <dbReference type="ARBA" id="ARBA00022842"/>
    </source>
</evidence>
<dbReference type="Pfam" id="PF01040">
    <property type="entry name" value="UbiA"/>
    <property type="match status" value="1"/>
</dbReference>
<dbReference type="InterPro" id="IPR044878">
    <property type="entry name" value="UbiA_sf"/>
</dbReference>
<dbReference type="InterPro" id="IPR039653">
    <property type="entry name" value="Prenyltransferase"/>
</dbReference>
<dbReference type="HOGENOM" id="CLU_034879_1_0_6"/>
<dbReference type="EMBL" id="JH600070">
    <property type="protein sequence ID" value="EIJ42101.1"/>
    <property type="molecule type" value="Genomic_DNA"/>
</dbReference>
<organism evidence="14 15">
    <name type="scientific">Beggiatoa alba B18LD</name>
    <dbReference type="NCBI Taxonomy" id="395493"/>
    <lineage>
        <taxon>Bacteria</taxon>
        <taxon>Pseudomonadati</taxon>
        <taxon>Pseudomonadota</taxon>
        <taxon>Gammaproteobacteria</taxon>
        <taxon>Thiotrichales</taxon>
        <taxon>Thiotrichaceae</taxon>
        <taxon>Beggiatoa</taxon>
    </lineage>
</organism>
<name>I3CEQ8_9GAMM</name>
<feature type="transmembrane region" description="Helical" evidence="12">
    <location>
        <begin position="204"/>
        <end position="225"/>
    </location>
</feature>
<dbReference type="PANTHER" id="PTHR11048">
    <property type="entry name" value="PRENYLTRANSFERASES"/>
    <property type="match status" value="1"/>
</dbReference>
<keyword evidence="5 12" id="KW-0997">Cell inner membrane</keyword>
<proteinExistence type="inferred from homology"/>